<proteinExistence type="predicted"/>
<accession>A0AAD7RV17</accession>
<comment type="caution">
    <text evidence="2">The sequence shown here is derived from an EMBL/GenBank/DDBJ whole genome shotgun (WGS) entry which is preliminary data.</text>
</comment>
<dbReference type="AlphaFoldDB" id="A0AAD7RV17"/>
<evidence type="ECO:0000313" key="2">
    <source>
        <dbReference type="EMBL" id="KAJ8390693.1"/>
    </source>
</evidence>
<evidence type="ECO:0000313" key="3">
    <source>
        <dbReference type="Proteomes" id="UP001221898"/>
    </source>
</evidence>
<gene>
    <name evidence="2" type="ORF">AAFF_G00100730</name>
</gene>
<dbReference type="EMBL" id="JAINUG010000166">
    <property type="protein sequence ID" value="KAJ8390693.1"/>
    <property type="molecule type" value="Genomic_DNA"/>
</dbReference>
<evidence type="ECO:0000256" key="1">
    <source>
        <dbReference type="SAM" id="MobiDB-lite"/>
    </source>
</evidence>
<protein>
    <submittedName>
        <fullName evidence="2">Uncharacterized protein</fullName>
    </submittedName>
</protein>
<keyword evidence="3" id="KW-1185">Reference proteome</keyword>
<feature type="region of interest" description="Disordered" evidence="1">
    <location>
        <begin position="77"/>
        <end position="121"/>
    </location>
</feature>
<name>A0AAD7RV17_9TELE</name>
<reference evidence="2" key="1">
    <citation type="journal article" date="2023" name="Science">
        <title>Genome structures resolve the early diversification of teleost fishes.</title>
        <authorList>
            <person name="Parey E."/>
            <person name="Louis A."/>
            <person name="Montfort J."/>
            <person name="Bouchez O."/>
            <person name="Roques C."/>
            <person name="Iampietro C."/>
            <person name="Lluch J."/>
            <person name="Castinel A."/>
            <person name="Donnadieu C."/>
            <person name="Desvignes T."/>
            <person name="Floi Bucao C."/>
            <person name="Jouanno E."/>
            <person name="Wen M."/>
            <person name="Mejri S."/>
            <person name="Dirks R."/>
            <person name="Jansen H."/>
            <person name="Henkel C."/>
            <person name="Chen W.J."/>
            <person name="Zahm M."/>
            <person name="Cabau C."/>
            <person name="Klopp C."/>
            <person name="Thompson A.W."/>
            <person name="Robinson-Rechavi M."/>
            <person name="Braasch I."/>
            <person name="Lecointre G."/>
            <person name="Bobe J."/>
            <person name="Postlethwait J.H."/>
            <person name="Berthelot C."/>
            <person name="Roest Crollius H."/>
            <person name="Guiguen Y."/>
        </authorList>
    </citation>
    <scope>NUCLEOTIDE SEQUENCE</scope>
    <source>
        <strain evidence="2">NC1722</strain>
    </source>
</reference>
<dbReference type="Proteomes" id="UP001221898">
    <property type="component" value="Unassembled WGS sequence"/>
</dbReference>
<feature type="compositionally biased region" description="Basic and acidic residues" evidence="1">
    <location>
        <begin position="78"/>
        <end position="101"/>
    </location>
</feature>
<sequence length="251" mass="27221">MGLRERSGLLDLWGGGGGGVEEKVEIEEDQTREVFRGDNLSVLHLFTITFTSLWDVLLCTRVAETRAETAALWSAMPERQHTRKRDDLHPDNEAKACDGSHRNWVNKGRIDTPGERGAQRSPGCPIAPVGEGSLSLWAAPRPLHLGSGGRGAVSELWPHTLEGTAGRPVETWASLWTRPQACVSGPQAHPGGSLRCTGLRPGPHPGCLLQSLDLQACGPAHPGGCHCCLWAQAFYLNAQQLYKRVTDVLET</sequence>
<organism evidence="2 3">
    <name type="scientific">Aldrovandia affinis</name>
    <dbReference type="NCBI Taxonomy" id="143900"/>
    <lineage>
        <taxon>Eukaryota</taxon>
        <taxon>Metazoa</taxon>
        <taxon>Chordata</taxon>
        <taxon>Craniata</taxon>
        <taxon>Vertebrata</taxon>
        <taxon>Euteleostomi</taxon>
        <taxon>Actinopterygii</taxon>
        <taxon>Neopterygii</taxon>
        <taxon>Teleostei</taxon>
        <taxon>Notacanthiformes</taxon>
        <taxon>Halosauridae</taxon>
        <taxon>Aldrovandia</taxon>
    </lineage>
</organism>
<feature type="compositionally biased region" description="Basic and acidic residues" evidence="1">
    <location>
        <begin position="108"/>
        <end position="118"/>
    </location>
</feature>